<feature type="domain" description="HPt" evidence="2">
    <location>
        <begin position="21"/>
        <end position="114"/>
    </location>
</feature>
<keyword evidence="6" id="KW-1185">Reference proteome</keyword>
<dbReference type="EMBL" id="JAHTGR010000034">
    <property type="protein sequence ID" value="MBV6325493.1"/>
    <property type="molecule type" value="Genomic_DNA"/>
</dbReference>
<keyword evidence="1" id="KW-0597">Phosphoprotein</keyword>
<dbReference type="EMBL" id="JALJZU010000025">
    <property type="protein sequence ID" value="MCP2012665.1"/>
    <property type="molecule type" value="Genomic_DNA"/>
</dbReference>
<keyword evidence="4" id="KW-0418">Kinase</keyword>
<dbReference type="AlphaFoldDB" id="A0AA41HKH9"/>
<keyword evidence="4" id="KW-0808">Transferase</keyword>
<dbReference type="InterPro" id="IPR008207">
    <property type="entry name" value="Sig_transdc_His_kin_Hpt_dom"/>
</dbReference>
<dbReference type="Pfam" id="PF01627">
    <property type="entry name" value="Hpt"/>
    <property type="match status" value="1"/>
</dbReference>
<dbReference type="GO" id="GO:0000160">
    <property type="term" value="P:phosphorelay signal transduction system"/>
    <property type="evidence" value="ECO:0007669"/>
    <property type="project" value="InterPro"/>
</dbReference>
<dbReference type="Proteomes" id="UP001155901">
    <property type="component" value="Unassembled WGS sequence"/>
</dbReference>
<evidence type="ECO:0000259" key="2">
    <source>
        <dbReference type="PROSITE" id="PS50894"/>
    </source>
</evidence>
<dbReference type="SMART" id="SM00073">
    <property type="entry name" value="HPT"/>
    <property type="match status" value="1"/>
</dbReference>
<dbReference type="GO" id="GO:0004673">
    <property type="term" value="F:protein histidine kinase activity"/>
    <property type="evidence" value="ECO:0007669"/>
    <property type="project" value="UniProtKB-EC"/>
</dbReference>
<evidence type="ECO:0000313" key="3">
    <source>
        <dbReference type="EMBL" id="MBV6325493.1"/>
    </source>
</evidence>
<comment type="caution">
    <text evidence="3">The sequence shown here is derived from an EMBL/GenBank/DDBJ whole genome shotgun (WGS) entry which is preliminary data.</text>
</comment>
<reference evidence="3" key="1">
    <citation type="submission" date="2021-07" db="EMBL/GenBank/DDBJ databases">
        <title>Characterization of violacein-producing bacteria and related species.</title>
        <authorList>
            <person name="Wilson H.S."/>
            <person name="De Leon M.E."/>
        </authorList>
    </citation>
    <scope>NUCLEOTIDE SEQUENCE</scope>
    <source>
        <strain evidence="3">HSC-15S17</strain>
    </source>
</reference>
<gene>
    <name evidence="3" type="ORF">KVP70_31765</name>
    <name evidence="4" type="ORF">L1274_006436</name>
</gene>
<dbReference type="RefSeq" id="WP_217946383.1">
    <property type="nucleotide sequence ID" value="NZ_JAHTGR010000034.1"/>
</dbReference>
<proteinExistence type="predicted"/>
<sequence length="188" mass="19062">MNAPADAVLDVASGLQQLMGDYALYLNILRRFQQRYHAAAAEVGAALAAGERAGATRIVHTVKGAAGMIGARQVQQLAAVLEAAGCAAPLAPLEQALARLMEAIAALLAAAPAAASPAPPAAAPDARLLLQRLARLLEEGDGAAIDVLEQSATLLAGALGVARFAQVTSAAHQFDFETALAQLRAAPA</sequence>
<evidence type="ECO:0000256" key="1">
    <source>
        <dbReference type="PROSITE-ProRule" id="PRU00110"/>
    </source>
</evidence>
<evidence type="ECO:0000313" key="5">
    <source>
        <dbReference type="Proteomes" id="UP001155901"/>
    </source>
</evidence>
<feature type="modified residue" description="Phosphohistidine" evidence="1">
    <location>
        <position position="60"/>
    </location>
</feature>
<reference evidence="4" key="2">
    <citation type="submission" date="2022-03" db="EMBL/GenBank/DDBJ databases">
        <title>Genome Encyclopedia of Bacteria and Archaea VI: Functional Genomics of Type Strains.</title>
        <authorList>
            <person name="Whitman W."/>
        </authorList>
    </citation>
    <scope>NUCLEOTIDE SEQUENCE</scope>
    <source>
        <strain evidence="4">HSC-15S17</strain>
    </source>
</reference>
<dbReference type="EC" id="2.7.13.3" evidence="4"/>
<organism evidence="3 5">
    <name type="scientific">Duganella violaceipulchra</name>
    <dbReference type="NCBI Taxonomy" id="2849652"/>
    <lineage>
        <taxon>Bacteria</taxon>
        <taxon>Pseudomonadati</taxon>
        <taxon>Pseudomonadota</taxon>
        <taxon>Betaproteobacteria</taxon>
        <taxon>Burkholderiales</taxon>
        <taxon>Oxalobacteraceae</taxon>
        <taxon>Telluria group</taxon>
        <taxon>Duganella</taxon>
    </lineage>
</organism>
<evidence type="ECO:0000313" key="6">
    <source>
        <dbReference type="Proteomes" id="UP001162889"/>
    </source>
</evidence>
<protein>
    <submittedName>
        <fullName evidence="3">Hpt domain-containing protein</fullName>
    </submittedName>
    <submittedName>
        <fullName evidence="4">Two-component system sensor histidine kinase/response regulator</fullName>
        <ecNumber evidence="4">2.7.13.3</ecNumber>
    </submittedName>
</protein>
<name>A0AA41HKH9_9BURK</name>
<accession>A0AA41HKH9</accession>
<dbReference type="Proteomes" id="UP001162889">
    <property type="component" value="Unassembled WGS sequence"/>
</dbReference>
<dbReference type="PROSITE" id="PS50894">
    <property type="entry name" value="HPT"/>
    <property type="match status" value="1"/>
</dbReference>
<evidence type="ECO:0000313" key="4">
    <source>
        <dbReference type="EMBL" id="MCP2012665.1"/>
    </source>
</evidence>